<accession>A0A1H7GLA0</accession>
<evidence type="ECO:0000313" key="2">
    <source>
        <dbReference type="EMBL" id="SEK38936.1"/>
    </source>
</evidence>
<dbReference type="InterPro" id="IPR014710">
    <property type="entry name" value="RmlC-like_jellyroll"/>
</dbReference>
<organism evidence="2 3">
    <name type="scientific">Jannaschia helgolandensis</name>
    <dbReference type="NCBI Taxonomy" id="188906"/>
    <lineage>
        <taxon>Bacteria</taxon>
        <taxon>Pseudomonadati</taxon>
        <taxon>Pseudomonadota</taxon>
        <taxon>Alphaproteobacteria</taxon>
        <taxon>Rhodobacterales</taxon>
        <taxon>Roseobacteraceae</taxon>
        <taxon>Jannaschia</taxon>
    </lineage>
</organism>
<keyword evidence="3" id="KW-1185">Reference proteome</keyword>
<evidence type="ECO:0000313" key="3">
    <source>
        <dbReference type="Proteomes" id="UP000199283"/>
    </source>
</evidence>
<dbReference type="EMBL" id="FNZQ01000001">
    <property type="protein sequence ID" value="SEK38936.1"/>
    <property type="molecule type" value="Genomic_DNA"/>
</dbReference>
<dbReference type="Gene3D" id="2.60.120.10">
    <property type="entry name" value="Jelly Rolls"/>
    <property type="match status" value="1"/>
</dbReference>
<dbReference type="InterPro" id="IPR011051">
    <property type="entry name" value="RmlC_Cupin_sf"/>
</dbReference>
<gene>
    <name evidence="2" type="ORF">SAMN04488526_0451</name>
</gene>
<evidence type="ECO:0000259" key="1">
    <source>
        <dbReference type="Pfam" id="PF05523"/>
    </source>
</evidence>
<feature type="domain" description="Sugar 3,4-ketoisomerase QdtA cupin" evidence="1">
    <location>
        <begin position="10"/>
        <end position="132"/>
    </location>
</feature>
<name>A0A1H7GLA0_9RHOB</name>
<sequence length="143" mass="15830">MFDTPPLSPWIDLARHGDSRGQLTVAEGLALPFDIKRLYWLHGFSGAPRGGHAHRTLWQVFVPLAGALTLTLETARGARSYRLDNPARALLVGPMTWRDLTDFAPETVCLVMASAAYEEADYIRDHAAFRVAVRHVTFSPTTA</sequence>
<reference evidence="2 3" key="1">
    <citation type="submission" date="2016-10" db="EMBL/GenBank/DDBJ databases">
        <authorList>
            <person name="de Groot N.N."/>
        </authorList>
    </citation>
    <scope>NUCLEOTIDE SEQUENCE [LARGE SCALE GENOMIC DNA]</scope>
    <source>
        <strain evidence="2 3">DSM 14858</strain>
    </source>
</reference>
<dbReference type="Pfam" id="PF05523">
    <property type="entry name" value="FdtA"/>
    <property type="match status" value="1"/>
</dbReference>
<dbReference type="Proteomes" id="UP000199283">
    <property type="component" value="Unassembled WGS sequence"/>
</dbReference>
<protein>
    <submittedName>
        <fullName evidence="2">WxcM-like, C-terminal</fullName>
    </submittedName>
</protein>
<dbReference type="RefSeq" id="WP_092759360.1">
    <property type="nucleotide sequence ID" value="NZ_FNZQ01000001.1"/>
</dbReference>
<proteinExistence type="predicted"/>
<dbReference type="OrthoDB" id="9815592at2"/>
<dbReference type="SUPFAM" id="SSF51182">
    <property type="entry name" value="RmlC-like cupins"/>
    <property type="match status" value="1"/>
</dbReference>
<dbReference type="InterPro" id="IPR008894">
    <property type="entry name" value="QdtA_cupin_dom"/>
</dbReference>
<dbReference type="STRING" id="188906.SAMN04488526_0451"/>
<dbReference type="AlphaFoldDB" id="A0A1H7GLA0"/>
<dbReference type="CDD" id="cd20292">
    <property type="entry name" value="cupin_QdtA-like"/>
    <property type="match status" value="1"/>
</dbReference>